<keyword evidence="1" id="KW-0732">Signal</keyword>
<proteinExistence type="predicted"/>
<feature type="signal peptide" evidence="1">
    <location>
        <begin position="1"/>
        <end position="24"/>
    </location>
</feature>
<evidence type="ECO:0000256" key="1">
    <source>
        <dbReference type="SAM" id="SignalP"/>
    </source>
</evidence>
<protein>
    <submittedName>
        <fullName evidence="2">Uncharacterized protein</fullName>
    </submittedName>
</protein>
<gene>
    <name evidence="2" type="ORF">SAMN06265222_1258</name>
</gene>
<name>A0ABY1QRJ3_9BACT</name>
<feature type="chain" id="PRO_5045188226" evidence="1">
    <location>
        <begin position="25"/>
        <end position="167"/>
    </location>
</feature>
<dbReference type="EMBL" id="FXUG01000025">
    <property type="protein sequence ID" value="SMP78244.1"/>
    <property type="molecule type" value="Genomic_DNA"/>
</dbReference>
<evidence type="ECO:0000313" key="2">
    <source>
        <dbReference type="EMBL" id="SMP78244.1"/>
    </source>
</evidence>
<sequence>MIRLRTLVGVSACLLFALYLARTADVSEVATVHRDLRVNKLNPASLESRLEAMRPGDPEQFAIELLGDCVCRDFGIFREYTTEMQGMFRLVRVCTLDGKVASIVVTAEYGPQTLFDEVPRDIRIAVAWVGIYRKILEDHQCGDAIPLMGVQGVYDTLELPVDVLECG</sequence>
<accession>A0ABY1QRJ3</accession>
<organism evidence="2 3">
    <name type="scientific">Neorhodopirellula lusitana</name>
    <dbReference type="NCBI Taxonomy" id="445327"/>
    <lineage>
        <taxon>Bacteria</taxon>
        <taxon>Pseudomonadati</taxon>
        <taxon>Planctomycetota</taxon>
        <taxon>Planctomycetia</taxon>
        <taxon>Pirellulales</taxon>
        <taxon>Pirellulaceae</taxon>
        <taxon>Neorhodopirellula</taxon>
    </lineage>
</organism>
<comment type="caution">
    <text evidence="2">The sequence shown here is derived from an EMBL/GenBank/DDBJ whole genome shotgun (WGS) entry which is preliminary data.</text>
</comment>
<reference evidence="2 3" key="1">
    <citation type="submission" date="2017-05" db="EMBL/GenBank/DDBJ databases">
        <authorList>
            <person name="Varghese N."/>
            <person name="Submissions S."/>
        </authorList>
    </citation>
    <scope>NUCLEOTIDE SEQUENCE [LARGE SCALE GENOMIC DNA]</scope>
    <source>
        <strain evidence="2 3">DSM 25457</strain>
    </source>
</reference>
<dbReference type="Proteomes" id="UP001158067">
    <property type="component" value="Unassembled WGS sequence"/>
</dbReference>
<keyword evidence="3" id="KW-1185">Reference proteome</keyword>
<evidence type="ECO:0000313" key="3">
    <source>
        <dbReference type="Proteomes" id="UP001158067"/>
    </source>
</evidence>